<organism evidence="2 3">
    <name type="scientific">Wenyingzhuangia fucanilytica</name>
    <dbReference type="NCBI Taxonomy" id="1790137"/>
    <lineage>
        <taxon>Bacteria</taxon>
        <taxon>Pseudomonadati</taxon>
        <taxon>Bacteroidota</taxon>
        <taxon>Flavobacteriia</taxon>
        <taxon>Flavobacteriales</taxon>
        <taxon>Flavobacteriaceae</taxon>
        <taxon>Wenyingzhuangia</taxon>
    </lineage>
</organism>
<feature type="signal peptide" evidence="1">
    <location>
        <begin position="1"/>
        <end position="21"/>
    </location>
</feature>
<dbReference type="RefSeq" id="WP_068826162.1">
    <property type="nucleotide sequence ID" value="NZ_CP014224.1"/>
</dbReference>
<name>A0A1B1Y681_9FLAO</name>
<keyword evidence="3" id="KW-1185">Reference proteome</keyword>
<dbReference type="InterPro" id="IPR008979">
    <property type="entry name" value="Galactose-bd-like_sf"/>
</dbReference>
<sequence>MKTYIKIIQVFLFLSVLVSCSDDELTALSDLTDATWTVSEGNNQTTNTGGIDYIKAVGEYISFIDLSQNALTHQWEIDEENKYLKTGFNAKDSLPLFINSSLGTITKDKAAHVLFLKSGINEVTITNTFKDSVNFFGKDIIPSVKKGDVYEITRTWKVDVYANLEPEFKISNQAGTELYNSISGLMPTDGIIEIEAGEYLTYQDISTVGRANENLWRVTASNEKTAQSKETVNFTFFKIGEFSAGSLNLKRTGDLPAGSETREIPITVKVIQSSQPFTIASTGVTRAASNKLSFNVSGELKNFTGEEANFNVSVVNPNGFNGNIAVTNAAISSTNTTTIELTLAGDIYNTDEVKVSYTPGNIQSVDNRTLESFTDEVVEFTGGNILNYDHFSFESMGNEWFLQNAAQWSFSSSFANSGSSSLSFSVANKASMGANAKVQSTGNTDFKVAAGDYTYSLYIYIDASSDLSKLVTNFSGPWNPQSWDLTGVEKGKWVKLSKVITLADYDNTSAGKLIFQVNKSDIVTEGATIYVDDISLVPVEVRP</sequence>
<evidence type="ECO:0008006" key="4">
    <source>
        <dbReference type="Google" id="ProtNLM"/>
    </source>
</evidence>
<protein>
    <recommendedName>
        <fullName evidence="4">CBM-cenC domain-containing protein</fullName>
    </recommendedName>
</protein>
<gene>
    <name evidence="2" type="ORF">AXE80_08110</name>
</gene>
<dbReference type="STRING" id="1790137.AXE80_08110"/>
<dbReference type="EMBL" id="CP014224">
    <property type="protein sequence ID" value="ANW96244.1"/>
    <property type="molecule type" value="Genomic_DNA"/>
</dbReference>
<evidence type="ECO:0000313" key="3">
    <source>
        <dbReference type="Proteomes" id="UP000092967"/>
    </source>
</evidence>
<accession>A0A1B1Y681</accession>
<dbReference type="Proteomes" id="UP000092967">
    <property type="component" value="Chromosome"/>
</dbReference>
<keyword evidence="1" id="KW-0732">Signal</keyword>
<dbReference type="KEGG" id="wfu:AXE80_08110"/>
<feature type="chain" id="PRO_5008532495" description="CBM-cenC domain-containing protein" evidence="1">
    <location>
        <begin position="22"/>
        <end position="543"/>
    </location>
</feature>
<proteinExistence type="predicted"/>
<dbReference type="PROSITE" id="PS51257">
    <property type="entry name" value="PROKAR_LIPOPROTEIN"/>
    <property type="match status" value="1"/>
</dbReference>
<dbReference type="OrthoDB" id="1410018at2"/>
<dbReference type="Gene3D" id="2.60.120.260">
    <property type="entry name" value="Galactose-binding domain-like"/>
    <property type="match status" value="1"/>
</dbReference>
<evidence type="ECO:0000313" key="2">
    <source>
        <dbReference type="EMBL" id="ANW96244.1"/>
    </source>
</evidence>
<evidence type="ECO:0000256" key="1">
    <source>
        <dbReference type="SAM" id="SignalP"/>
    </source>
</evidence>
<dbReference type="AlphaFoldDB" id="A0A1B1Y681"/>
<dbReference type="SUPFAM" id="SSF49785">
    <property type="entry name" value="Galactose-binding domain-like"/>
    <property type="match status" value="1"/>
</dbReference>
<reference evidence="2 3" key="1">
    <citation type="submission" date="2016-02" db="EMBL/GenBank/DDBJ databases">
        <authorList>
            <person name="Wen L."/>
            <person name="He K."/>
            <person name="Yang H."/>
        </authorList>
    </citation>
    <scope>NUCLEOTIDE SEQUENCE [LARGE SCALE GENOMIC DNA]</scope>
    <source>
        <strain evidence="2 3">CZ1127</strain>
    </source>
</reference>